<reference evidence="2" key="1">
    <citation type="submission" date="2021-01" db="EMBL/GenBank/DDBJ databases">
        <authorList>
            <consortium name="Genoscope - CEA"/>
            <person name="William W."/>
        </authorList>
    </citation>
    <scope>NUCLEOTIDE SEQUENCE</scope>
</reference>
<dbReference type="Proteomes" id="UP000683925">
    <property type="component" value="Unassembled WGS sequence"/>
</dbReference>
<accession>A0A8S1TAX8</accession>
<dbReference type="AlphaFoldDB" id="A0A8S1TAX8"/>
<keyword evidence="1" id="KW-0732">Signal</keyword>
<dbReference type="OrthoDB" id="282595at2759"/>
<feature type="signal peptide" evidence="1">
    <location>
        <begin position="1"/>
        <end position="18"/>
    </location>
</feature>
<evidence type="ECO:0000256" key="1">
    <source>
        <dbReference type="SAM" id="SignalP"/>
    </source>
</evidence>
<dbReference type="OMA" id="SGWVFYN"/>
<name>A0A8S1TAX8_PAROT</name>
<sequence length="522" mass="60398">MKHKIFILIILCLANTQEQWDTIYQSFQDTNTMDASGWIVSNNYFGKSFYTCDGIRLFGGYNVFGTNTTVSKHFSLPPHYKINVSLEFWKVDSWNKEYAYVIVDDVLWSRKFYYTDGVQLCGSTAEGRNEKSEPVTIITNHYSESLMLMLTTNLDEQPNSESWGFRDFTLSIVKCPSGCLFCSDNEYNNCNFWFIISSLWHESIEFDGWMKNDNVQPETYKCVSFDLVGGYLNLAPNDKLEKIIQNLSFHYQIQINVQLWKIDTWNNENFELLVDDQIQYQTVLGTAGFYSICGSTGLEKIFNIAVNLSHSSSSCKITMRTNHNPATTNAYWGIRSFNLYIAKHCYDGCDQCRSLLKTDCTACLSGWVFYNNLCIFPSPMLGITIRITQIKDPRSNERIPMEINLLETNQQIVTQGSFTYTINNNLSILNIRVYAKCYPNKKMQSYFIKCIECQSQNQYQFQHYCYGAINSIIYNARFQQMTVTNQKLIINTSDTECSIYQVVNVGPELFQIKLLEILQKNV</sequence>
<dbReference type="PANTHER" id="PTHR39767">
    <property type="entry name" value="CALCIUM/CALMODULIN-BINDING MEMBRANE PROTEIN PCM4-RELATED"/>
    <property type="match status" value="1"/>
</dbReference>
<gene>
    <name evidence="2" type="ORF">POCTA_138.1.T0210096</name>
</gene>
<protein>
    <submittedName>
        <fullName evidence="2">Uncharacterized protein</fullName>
    </submittedName>
</protein>
<evidence type="ECO:0000313" key="3">
    <source>
        <dbReference type="Proteomes" id="UP000683925"/>
    </source>
</evidence>
<keyword evidence="3" id="KW-1185">Reference proteome</keyword>
<feature type="chain" id="PRO_5035821885" evidence="1">
    <location>
        <begin position="19"/>
        <end position="522"/>
    </location>
</feature>
<dbReference type="EMBL" id="CAJJDP010000021">
    <property type="protein sequence ID" value="CAD8148386.1"/>
    <property type="molecule type" value="Genomic_DNA"/>
</dbReference>
<comment type="caution">
    <text evidence="2">The sequence shown here is derived from an EMBL/GenBank/DDBJ whole genome shotgun (WGS) entry which is preliminary data.</text>
</comment>
<dbReference type="PANTHER" id="PTHR39767:SF2">
    <property type="entry name" value="CHROMOSOME UNDETERMINED SCAFFOLD_1, WHOLE GENOME SHOTGUN SEQUENCE"/>
    <property type="match status" value="1"/>
</dbReference>
<evidence type="ECO:0000313" key="2">
    <source>
        <dbReference type="EMBL" id="CAD8148386.1"/>
    </source>
</evidence>
<proteinExistence type="predicted"/>
<organism evidence="2 3">
    <name type="scientific">Paramecium octaurelia</name>
    <dbReference type="NCBI Taxonomy" id="43137"/>
    <lineage>
        <taxon>Eukaryota</taxon>
        <taxon>Sar</taxon>
        <taxon>Alveolata</taxon>
        <taxon>Ciliophora</taxon>
        <taxon>Intramacronucleata</taxon>
        <taxon>Oligohymenophorea</taxon>
        <taxon>Peniculida</taxon>
        <taxon>Parameciidae</taxon>
        <taxon>Paramecium</taxon>
    </lineage>
</organism>